<dbReference type="AlphaFoldDB" id="A0A5A8CZY3"/>
<evidence type="ECO:0000313" key="4">
    <source>
        <dbReference type="EMBL" id="KAA0157670.1"/>
    </source>
</evidence>
<evidence type="ECO:0000259" key="3">
    <source>
        <dbReference type="PROSITE" id="PS51384"/>
    </source>
</evidence>
<protein>
    <recommendedName>
        <fullName evidence="3">FAD-binding FR-type domain-containing protein</fullName>
    </recommendedName>
</protein>
<feature type="domain" description="FAD-binding FR-type" evidence="3">
    <location>
        <begin position="43"/>
        <end position="159"/>
    </location>
</feature>
<dbReference type="Gene3D" id="3.40.50.80">
    <property type="entry name" value="Nucleotide-binding domain of ferredoxin-NADP reductase (FNR) module"/>
    <property type="match status" value="1"/>
</dbReference>
<comment type="caution">
    <text evidence="4">The sequence shown here is derived from an EMBL/GenBank/DDBJ whole genome shotgun (WGS) entry which is preliminary data.</text>
</comment>
<accession>A0A5A8CZY3</accession>
<evidence type="ECO:0000256" key="2">
    <source>
        <dbReference type="ARBA" id="ARBA00023027"/>
    </source>
</evidence>
<dbReference type="PRINTS" id="PR00410">
    <property type="entry name" value="PHEHYDRXLASE"/>
</dbReference>
<evidence type="ECO:0000313" key="6">
    <source>
        <dbReference type="EMBL" id="KAA0177900.1"/>
    </source>
</evidence>
<dbReference type="SUPFAM" id="SSF52343">
    <property type="entry name" value="Ferredoxin reductase-like, C-terminal NADP-linked domain"/>
    <property type="match status" value="1"/>
</dbReference>
<dbReference type="PANTHER" id="PTHR46505">
    <property type="entry name" value="OXIDOREDUCTASE NAD-BINDING DOMAIN-CONTAINING PROTEIN 1"/>
    <property type="match status" value="1"/>
</dbReference>
<dbReference type="PROSITE" id="PS51384">
    <property type="entry name" value="FAD_FR"/>
    <property type="match status" value="1"/>
</dbReference>
<dbReference type="Gene3D" id="2.40.30.10">
    <property type="entry name" value="Translation factors"/>
    <property type="match status" value="1"/>
</dbReference>
<dbReference type="GO" id="GO:0005739">
    <property type="term" value="C:mitochondrion"/>
    <property type="evidence" value="ECO:0007669"/>
    <property type="project" value="TreeGrafter"/>
</dbReference>
<dbReference type="EMBL" id="VLTN01000001">
    <property type="protein sequence ID" value="KAA0157670.1"/>
    <property type="molecule type" value="Genomic_DNA"/>
</dbReference>
<evidence type="ECO:0000313" key="9">
    <source>
        <dbReference type="Proteomes" id="UP000325113"/>
    </source>
</evidence>
<dbReference type="InterPro" id="IPR017938">
    <property type="entry name" value="Riboflavin_synthase-like_b-brl"/>
</dbReference>
<organism evidence="4 8">
    <name type="scientific">Cafeteria roenbergensis</name>
    <name type="common">Marine flagellate</name>
    <dbReference type="NCBI Taxonomy" id="33653"/>
    <lineage>
        <taxon>Eukaryota</taxon>
        <taxon>Sar</taxon>
        <taxon>Stramenopiles</taxon>
        <taxon>Bigyra</taxon>
        <taxon>Opalozoa</taxon>
        <taxon>Bicosoecida</taxon>
        <taxon>Cafeteriaceae</taxon>
        <taxon>Cafeteria</taxon>
    </lineage>
</organism>
<evidence type="ECO:0000313" key="8">
    <source>
        <dbReference type="Proteomes" id="UP000323011"/>
    </source>
</evidence>
<dbReference type="InterPro" id="IPR052128">
    <property type="entry name" value="Oxidoreductase_NAD-binding"/>
</dbReference>
<keyword evidence="8" id="KW-1185">Reference proteome</keyword>
<proteinExistence type="predicted"/>
<gene>
    <name evidence="6" type="ORF">FNF27_00448</name>
    <name evidence="4" type="ORF">FNF29_00245</name>
    <name evidence="5" type="ORF">FNF31_01836</name>
</gene>
<dbReference type="EMBL" id="VLTM01000012">
    <property type="protein sequence ID" value="KAA0165488.1"/>
    <property type="molecule type" value="Genomic_DNA"/>
</dbReference>
<name>A0A5A8CZY3_CAFRO</name>
<evidence type="ECO:0000256" key="1">
    <source>
        <dbReference type="ARBA" id="ARBA00023002"/>
    </source>
</evidence>
<dbReference type="CDD" id="cd00322">
    <property type="entry name" value="FNR_like"/>
    <property type="match status" value="1"/>
</dbReference>
<dbReference type="InterPro" id="IPR017927">
    <property type="entry name" value="FAD-bd_FR_type"/>
</dbReference>
<sequence>MLARRLSSRFAAARHSRQLVTAPGSKRAAFTPHLELTKHADRDVQWTAKVIQRSSLTPSVVGLQLEVQEPCRDDPAVRARGSLPQQAFSFRCGQWVDFSVPGLEEVGGYSICSPPSQLPLLELAVRRAERQPARWVRESATAGQAVALRVGGNVWHSVDRDPHRSSRSLVLIGGGIGMSPLMATLREWAAWRLSPDGAAASSTLTLLQSAASEAELVWRDEVTALQAALPDGALGVHYSVTAEADADEGVAHVLGVLGREAGVPASRVRFERW</sequence>
<evidence type="ECO:0000313" key="7">
    <source>
        <dbReference type="Proteomes" id="UP000322899"/>
    </source>
</evidence>
<dbReference type="OrthoDB" id="436496at2759"/>
<dbReference type="Proteomes" id="UP000325113">
    <property type="component" value="Unassembled WGS sequence"/>
</dbReference>
<evidence type="ECO:0000313" key="5">
    <source>
        <dbReference type="EMBL" id="KAA0165488.1"/>
    </source>
</evidence>
<dbReference type="PANTHER" id="PTHR46505:SF1">
    <property type="entry name" value="OXIDOREDUCTASE NAD-BINDING DOMAIN-CONTAINING PROTEIN 1"/>
    <property type="match status" value="1"/>
</dbReference>
<keyword evidence="2" id="KW-0520">NAD</keyword>
<dbReference type="Proteomes" id="UP000323011">
    <property type="component" value="Unassembled WGS sequence"/>
</dbReference>
<dbReference type="SUPFAM" id="SSF63380">
    <property type="entry name" value="Riboflavin synthase domain-like"/>
    <property type="match status" value="1"/>
</dbReference>
<dbReference type="EMBL" id="VLTO01000002">
    <property type="protein sequence ID" value="KAA0177900.1"/>
    <property type="molecule type" value="Genomic_DNA"/>
</dbReference>
<reference evidence="7 8" key="1">
    <citation type="submission" date="2019-07" db="EMBL/GenBank/DDBJ databases">
        <title>Genomes of Cafeteria roenbergensis.</title>
        <authorList>
            <person name="Fischer M.G."/>
            <person name="Hackl T."/>
            <person name="Roman M."/>
        </authorList>
    </citation>
    <scope>NUCLEOTIDE SEQUENCE [LARGE SCALE GENOMIC DNA]</scope>
    <source>
        <strain evidence="4 8">BVI</strain>
        <strain evidence="5 9">Cflag</strain>
        <strain evidence="6 7">E4-10P</strain>
    </source>
</reference>
<dbReference type="InterPro" id="IPR039261">
    <property type="entry name" value="FNR_nucleotide-bd"/>
</dbReference>
<dbReference type="Proteomes" id="UP000322899">
    <property type="component" value="Unassembled WGS sequence"/>
</dbReference>
<keyword evidence="1" id="KW-0560">Oxidoreductase</keyword>
<dbReference type="GO" id="GO:0016491">
    <property type="term" value="F:oxidoreductase activity"/>
    <property type="evidence" value="ECO:0007669"/>
    <property type="project" value="UniProtKB-KW"/>
</dbReference>